<keyword evidence="2" id="KW-1185">Reference proteome</keyword>
<proteinExistence type="predicted"/>
<protein>
    <submittedName>
        <fullName evidence="1">Unplaced genomic scaffold supercont1.7, whole genome shotgun sequence</fullName>
    </submittedName>
</protein>
<reference evidence="1 2" key="1">
    <citation type="submission" date="2015-01" db="EMBL/GenBank/DDBJ databases">
        <title>The Genome Sequence of Cryptococcus gattii Ram5.</title>
        <authorList>
            <consortium name="The Broad Institute Genomics Platform"/>
            <person name="Cuomo C."/>
            <person name="Litvintseva A."/>
            <person name="Chen Y."/>
            <person name="Heitman J."/>
            <person name="Sun S."/>
            <person name="Springer D."/>
            <person name="Dromer F."/>
            <person name="Young S."/>
            <person name="Zeng Q."/>
            <person name="Gargeya S."/>
            <person name="Abouelleil A."/>
            <person name="Alvarado L."/>
            <person name="Chapman S.B."/>
            <person name="Gainer-Dewar J."/>
            <person name="Goldberg J."/>
            <person name="Griggs A."/>
            <person name="Gujja S."/>
            <person name="Hansen M."/>
            <person name="Howarth C."/>
            <person name="Imamovic A."/>
            <person name="Larimer J."/>
            <person name="Murphy C."/>
            <person name="Naylor J."/>
            <person name="Pearson M."/>
            <person name="Priest M."/>
            <person name="Roberts A."/>
            <person name="Saif S."/>
            <person name="Shea T."/>
            <person name="Sykes S."/>
            <person name="Wortman J."/>
            <person name="Nusbaum C."/>
            <person name="Birren B."/>
        </authorList>
    </citation>
    <scope>NUCLEOTIDE SEQUENCE [LARGE SCALE GENOMIC DNA]</scope>
    <source>
        <strain evidence="1 2">Ram5</strain>
    </source>
</reference>
<evidence type="ECO:0000313" key="1">
    <source>
        <dbReference type="EMBL" id="KIR40875.1"/>
    </source>
</evidence>
<organism evidence="1 2">
    <name type="scientific">Cryptococcus deuterogattii Ram5</name>
    <dbReference type="NCBI Taxonomy" id="1296110"/>
    <lineage>
        <taxon>Eukaryota</taxon>
        <taxon>Fungi</taxon>
        <taxon>Dikarya</taxon>
        <taxon>Basidiomycota</taxon>
        <taxon>Agaricomycotina</taxon>
        <taxon>Tremellomycetes</taxon>
        <taxon>Tremellales</taxon>
        <taxon>Cryptococcaceae</taxon>
        <taxon>Cryptococcus</taxon>
        <taxon>Cryptococcus gattii species complex</taxon>
    </lineage>
</organism>
<accession>A0A0D0V7I1</accession>
<dbReference type="Proteomes" id="UP000053392">
    <property type="component" value="Unassembled WGS sequence"/>
</dbReference>
<dbReference type="HOGENOM" id="CLU_1806085_0_0_1"/>
<evidence type="ECO:0000313" key="2">
    <source>
        <dbReference type="Proteomes" id="UP000053392"/>
    </source>
</evidence>
<gene>
    <name evidence="1" type="ORF">I313_03531</name>
</gene>
<sequence length="143" mass="15943">MSPPIQKFALWLPKCKLQKLRRHDAINRTLRQHLNQINGAIVEIEPQFPQASEGITSRVRGTSSLAFTDYDLEVYSLGDRDARSMAGPIPSNRKLADFYFDRCVGLIDKVGKVVEIRAPRVAGGVFKPLILSTGGFMSHGYGR</sequence>
<dbReference type="AlphaFoldDB" id="A0A0D0V7I1"/>
<name>A0A0D0V7I1_9TREE</name>
<dbReference type="OrthoDB" id="2575404at2759"/>
<dbReference type="EMBL" id="KN847902">
    <property type="protein sequence ID" value="KIR40875.1"/>
    <property type="molecule type" value="Genomic_DNA"/>
</dbReference>